<dbReference type="InterPro" id="IPR003156">
    <property type="entry name" value="DHHA1_dom"/>
</dbReference>
<dbReference type="PANTHER" id="PTHR30255">
    <property type="entry name" value="SINGLE-STRANDED-DNA-SPECIFIC EXONUCLEASE RECJ"/>
    <property type="match status" value="1"/>
</dbReference>
<evidence type="ECO:0000256" key="5">
    <source>
        <dbReference type="ARBA" id="ARBA00022839"/>
    </source>
</evidence>
<evidence type="ECO:0000259" key="8">
    <source>
        <dbReference type="Pfam" id="PF17768"/>
    </source>
</evidence>
<dbReference type="Pfam" id="PF01368">
    <property type="entry name" value="DHH"/>
    <property type="match status" value="1"/>
</dbReference>
<dbReference type="Pfam" id="PF02272">
    <property type="entry name" value="DHHA1"/>
    <property type="match status" value="1"/>
</dbReference>
<evidence type="ECO:0000256" key="1">
    <source>
        <dbReference type="ARBA" id="ARBA00005915"/>
    </source>
</evidence>
<dbReference type="Gene3D" id="3.90.1640.30">
    <property type="match status" value="1"/>
</dbReference>
<name>A0A2T6B8M4_9RHOB</name>
<keyword evidence="4" id="KW-0378">Hydrolase</keyword>
<dbReference type="PANTHER" id="PTHR30255:SF2">
    <property type="entry name" value="SINGLE-STRANDED-DNA-SPECIFIC EXONUCLEASE RECJ"/>
    <property type="match status" value="1"/>
</dbReference>
<dbReference type="Gene3D" id="2.40.50.460">
    <property type="match status" value="1"/>
</dbReference>
<dbReference type="EMBL" id="QBKP01000002">
    <property type="protein sequence ID" value="PTX52431.1"/>
    <property type="molecule type" value="Genomic_DNA"/>
</dbReference>
<dbReference type="RefSeq" id="WP_108127856.1">
    <property type="nucleotide sequence ID" value="NZ_QBKP01000002.1"/>
</dbReference>
<evidence type="ECO:0000259" key="7">
    <source>
        <dbReference type="Pfam" id="PF02272"/>
    </source>
</evidence>
<dbReference type="AlphaFoldDB" id="A0A2T6B8M4"/>
<feature type="domain" description="DHHA1" evidence="7">
    <location>
        <begin position="378"/>
        <end position="470"/>
    </location>
</feature>
<dbReference type="InterPro" id="IPR038763">
    <property type="entry name" value="DHH_sf"/>
</dbReference>
<keyword evidence="5 9" id="KW-0269">Exonuclease</keyword>
<feature type="domain" description="DDH" evidence="6">
    <location>
        <begin position="92"/>
        <end position="254"/>
    </location>
</feature>
<sequence length="600" mass="63466">MNLRPPATEPASLKGRLWRTRQPRADLSRALERAGLDPFAARLMSGRDLGGVGPEAFLKPTIRDLMPDPSRFRDMDAGARHIADRIIAGGQVGVWSDYDADGATSAAVLISFLRGLGVRGVPLRIPDRILEGYGPNTPGLLAMRAEGCETVCVLDAGTTAFEPLAAARAAGLDVVVIDHHAAEETVPEAIAVINPNRKDEAPGFGHLCAAGMTFIFCVAVARELRARSWFDGRDGRPASPPDLMRLLDLVALGTVCDVVPLTGLNRAFVARGLPYLSERNRPGVAALAELAGVSPDAPMTAADCGWRLGPRINAGGRVADPTLGARCLLAEDSVEARALAEELDQCNRDRKALEESATEQAIAQAADRVPGRDRRSLIAVVDGHEGVVGISAARVREAVDAPAIVLTRDHEGNLKGSARSVPGFDIGQAIIEARKAGLIVKGGGHGMAGGLTLTPEQLVPFQAFLDAEIAKSPYFEAGVVTEADLELSVRGLSVRDIDALAPLEPFGTANPEPVLILRGAELREIRVLKEKHLKLTLGEGGVTIDALIWNVVGTPLGEAILALRGAAIDLLGKPGINEFRGNRSPQMIIEDLRPAAGHLL</sequence>
<dbReference type="InterPro" id="IPR001667">
    <property type="entry name" value="DDH_dom"/>
</dbReference>
<evidence type="ECO:0000256" key="4">
    <source>
        <dbReference type="ARBA" id="ARBA00022801"/>
    </source>
</evidence>
<keyword evidence="3" id="KW-0540">Nuclease</keyword>
<dbReference type="GO" id="GO:0003676">
    <property type="term" value="F:nucleic acid binding"/>
    <property type="evidence" value="ECO:0007669"/>
    <property type="project" value="InterPro"/>
</dbReference>
<evidence type="ECO:0000313" key="10">
    <source>
        <dbReference type="Proteomes" id="UP000244224"/>
    </source>
</evidence>
<proteinExistence type="inferred from homology"/>
<comment type="caution">
    <text evidence="9">The sequence shown here is derived from an EMBL/GenBank/DDBJ whole genome shotgun (WGS) entry which is preliminary data.</text>
</comment>
<dbReference type="InterPro" id="IPR051673">
    <property type="entry name" value="SSDNA_exonuclease_RecJ"/>
</dbReference>
<evidence type="ECO:0000313" key="9">
    <source>
        <dbReference type="EMBL" id="PTX52431.1"/>
    </source>
</evidence>
<keyword evidence="10" id="KW-1185">Reference proteome</keyword>
<reference evidence="9 10" key="1">
    <citation type="submission" date="2018-04" db="EMBL/GenBank/DDBJ databases">
        <title>Genomic Encyclopedia of Archaeal and Bacterial Type Strains, Phase II (KMG-II): from individual species to whole genera.</title>
        <authorList>
            <person name="Goeker M."/>
        </authorList>
    </citation>
    <scope>NUCLEOTIDE SEQUENCE [LARGE SCALE GENOMIC DNA]</scope>
    <source>
        <strain evidence="9 10">DSM 21823</strain>
    </source>
</reference>
<evidence type="ECO:0000259" key="6">
    <source>
        <dbReference type="Pfam" id="PF01368"/>
    </source>
</evidence>
<dbReference type="InterPro" id="IPR041122">
    <property type="entry name" value="RecJ_OB"/>
</dbReference>
<dbReference type="Proteomes" id="UP000244224">
    <property type="component" value="Unassembled WGS sequence"/>
</dbReference>
<evidence type="ECO:0000256" key="3">
    <source>
        <dbReference type="ARBA" id="ARBA00022722"/>
    </source>
</evidence>
<gene>
    <name evidence="9" type="ORF">C8N34_102210</name>
</gene>
<dbReference type="GO" id="GO:0006310">
    <property type="term" value="P:DNA recombination"/>
    <property type="evidence" value="ECO:0007669"/>
    <property type="project" value="InterPro"/>
</dbReference>
<protein>
    <recommendedName>
        <fullName evidence="2">Single-stranded-DNA-specific exonuclease RecJ</fullName>
    </recommendedName>
</protein>
<dbReference type="GO" id="GO:0008409">
    <property type="term" value="F:5'-3' exonuclease activity"/>
    <property type="evidence" value="ECO:0007669"/>
    <property type="project" value="InterPro"/>
</dbReference>
<dbReference type="OrthoDB" id="9809852at2"/>
<dbReference type="NCBIfam" id="TIGR00644">
    <property type="entry name" value="recJ"/>
    <property type="match status" value="1"/>
</dbReference>
<organism evidence="9 10">
    <name type="scientific">Gemmobacter caeni</name>
    <dbReference type="NCBI Taxonomy" id="589035"/>
    <lineage>
        <taxon>Bacteria</taxon>
        <taxon>Pseudomonadati</taxon>
        <taxon>Pseudomonadota</taxon>
        <taxon>Alphaproteobacteria</taxon>
        <taxon>Rhodobacterales</taxon>
        <taxon>Paracoccaceae</taxon>
        <taxon>Gemmobacter</taxon>
    </lineage>
</organism>
<accession>A0A2T6B8M4</accession>
<dbReference type="GO" id="GO:0006281">
    <property type="term" value="P:DNA repair"/>
    <property type="evidence" value="ECO:0007669"/>
    <property type="project" value="InterPro"/>
</dbReference>
<dbReference type="SUPFAM" id="SSF64182">
    <property type="entry name" value="DHH phosphoesterases"/>
    <property type="match status" value="1"/>
</dbReference>
<dbReference type="InterPro" id="IPR004610">
    <property type="entry name" value="RecJ"/>
</dbReference>
<dbReference type="Pfam" id="PF17768">
    <property type="entry name" value="RecJ_OB"/>
    <property type="match status" value="1"/>
</dbReference>
<comment type="similarity">
    <text evidence="1">Belongs to the RecJ family.</text>
</comment>
<feature type="domain" description="RecJ OB" evidence="8">
    <location>
        <begin position="484"/>
        <end position="591"/>
    </location>
</feature>
<evidence type="ECO:0000256" key="2">
    <source>
        <dbReference type="ARBA" id="ARBA00019841"/>
    </source>
</evidence>